<dbReference type="AlphaFoldDB" id="A0A232EZ73"/>
<keyword evidence="1" id="KW-0732">Signal</keyword>
<sequence length="52" mass="5983">MAGVFAIVCLTRSIVCLALLRTHKRTAQQPKSHGSTNRVRPRFYYIFLYAVK</sequence>
<organism evidence="2 3">
    <name type="scientific">Trichomalopsis sarcophagae</name>
    <dbReference type="NCBI Taxonomy" id="543379"/>
    <lineage>
        <taxon>Eukaryota</taxon>
        <taxon>Metazoa</taxon>
        <taxon>Ecdysozoa</taxon>
        <taxon>Arthropoda</taxon>
        <taxon>Hexapoda</taxon>
        <taxon>Insecta</taxon>
        <taxon>Pterygota</taxon>
        <taxon>Neoptera</taxon>
        <taxon>Endopterygota</taxon>
        <taxon>Hymenoptera</taxon>
        <taxon>Apocrita</taxon>
        <taxon>Proctotrupomorpha</taxon>
        <taxon>Chalcidoidea</taxon>
        <taxon>Pteromalidae</taxon>
        <taxon>Pteromalinae</taxon>
        <taxon>Trichomalopsis</taxon>
    </lineage>
</organism>
<accession>A0A232EZ73</accession>
<evidence type="ECO:0000256" key="1">
    <source>
        <dbReference type="SAM" id="SignalP"/>
    </source>
</evidence>
<name>A0A232EZ73_9HYME</name>
<comment type="caution">
    <text evidence="2">The sequence shown here is derived from an EMBL/GenBank/DDBJ whole genome shotgun (WGS) entry which is preliminary data.</text>
</comment>
<dbReference type="EMBL" id="NNAY01001556">
    <property type="protein sequence ID" value="OXU23609.1"/>
    <property type="molecule type" value="Genomic_DNA"/>
</dbReference>
<keyword evidence="3" id="KW-1185">Reference proteome</keyword>
<feature type="signal peptide" evidence="1">
    <location>
        <begin position="1"/>
        <end position="18"/>
    </location>
</feature>
<dbReference type="Proteomes" id="UP000215335">
    <property type="component" value="Unassembled WGS sequence"/>
</dbReference>
<gene>
    <name evidence="2" type="ORF">TSAR_009227</name>
</gene>
<protein>
    <submittedName>
        <fullName evidence="2">Uncharacterized protein</fullName>
    </submittedName>
</protein>
<evidence type="ECO:0000313" key="2">
    <source>
        <dbReference type="EMBL" id="OXU23609.1"/>
    </source>
</evidence>
<reference evidence="2 3" key="1">
    <citation type="journal article" date="2017" name="Curr. Biol.">
        <title>The Evolution of Venom by Co-option of Single-Copy Genes.</title>
        <authorList>
            <person name="Martinson E.O."/>
            <person name="Mrinalini"/>
            <person name="Kelkar Y.D."/>
            <person name="Chang C.H."/>
            <person name="Werren J.H."/>
        </authorList>
    </citation>
    <scope>NUCLEOTIDE SEQUENCE [LARGE SCALE GENOMIC DNA]</scope>
    <source>
        <strain evidence="2 3">Alberta</strain>
        <tissue evidence="2">Whole body</tissue>
    </source>
</reference>
<feature type="chain" id="PRO_5012986005" evidence="1">
    <location>
        <begin position="19"/>
        <end position="52"/>
    </location>
</feature>
<proteinExistence type="predicted"/>
<evidence type="ECO:0000313" key="3">
    <source>
        <dbReference type="Proteomes" id="UP000215335"/>
    </source>
</evidence>